<accession>A7RZ10</accession>
<organism evidence="2 3">
    <name type="scientific">Nematostella vectensis</name>
    <name type="common">Starlet sea anemone</name>
    <dbReference type="NCBI Taxonomy" id="45351"/>
    <lineage>
        <taxon>Eukaryota</taxon>
        <taxon>Metazoa</taxon>
        <taxon>Cnidaria</taxon>
        <taxon>Anthozoa</taxon>
        <taxon>Hexacorallia</taxon>
        <taxon>Actiniaria</taxon>
        <taxon>Edwardsiidae</taxon>
        <taxon>Nematostella</taxon>
    </lineage>
</organism>
<dbReference type="eggNOG" id="KOG3668">
    <property type="taxonomic scope" value="Eukaryota"/>
</dbReference>
<dbReference type="OrthoDB" id="18453at2759"/>
<dbReference type="OMA" id="WIAKWID"/>
<evidence type="ECO:0000313" key="2">
    <source>
        <dbReference type="EMBL" id="EDO43322.1"/>
    </source>
</evidence>
<feature type="domain" description="Phosphatidylinositol transfer protein N-terminal" evidence="1">
    <location>
        <begin position="4"/>
        <end position="263"/>
    </location>
</feature>
<dbReference type="STRING" id="45351.A7RZ10"/>
<dbReference type="GO" id="GO:0008525">
    <property type="term" value="F:phosphatidylcholine transporter activity"/>
    <property type="evidence" value="ECO:0000318"/>
    <property type="project" value="GO_Central"/>
</dbReference>
<name>A7RZ10_NEMVE</name>
<protein>
    <recommendedName>
        <fullName evidence="1">Phosphatidylinositol transfer protein N-terminal domain-containing protein</fullName>
    </recommendedName>
</protein>
<keyword evidence="3" id="KW-1185">Reference proteome</keyword>
<dbReference type="InterPro" id="IPR023393">
    <property type="entry name" value="START-like_dom_sf"/>
</dbReference>
<dbReference type="Proteomes" id="UP000001593">
    <property type="component" value="Unassembled WGS sequence"/>
</dbReference>
<evidence type="ECO:0000313" key="3">
    <source>
        <dbReference type="Proteomes" id="UP000001593"/>
    </source>
</evidence>
<evidence type="ECO:0000259" key="1">
    <source>
        <dbReference type="Pfam" id="PF02121"/>
    </source>
</evidence>
<dbReference type="GO" id="GO:0008526">
    <property type="term" value="F:phosphatidylinositol transfer activity"/>
    <property type="evidence" value="ECO:0000318"/>
    <property type="project" value="GO_Central"/>
</dbReference>
<dbReference type="PANTHER" id="PTHR10658">
    <property type="entry name" value="PHOSPHATIDYLINOSITOL TRANSFER PROTEIN"/>
    <property type="match status" value="1"/>
</dbReference>
<reference evidence="2 3" key="1">
    <citation type="journal article" date="2007" name="Science">
        <title>Sea anemone genome reveals ancestral eumetazoan gene repertoire and genomic organization.</title>
        <authorList>
            <person name="Putnam N.H."/>
            <person name="Srivastava M."/>
            <person name="Hellsten U."/>
            <person name="Dirks B."/>
            <person name="Chapman J."/>
            <person name="Salamov A."/>
            <person name="Terry A."/>
            <person name="Shapiro H."/>
            <person name="Lindquist E."/>
            <person name="Kapitonov V.V."/>
            <person name="Jurka J."/>
            <person name="Genikhovich G."/>
            <person name="Grigoriev I.V."/>
            <person name="Lucas S.M."/>
            <person name="Steele R.E."/>
            <person name="Finnerty J.R."/>
            <person name="Technau U."/>
            <person name="Martindale M.Q."/>
            <person name="Rokhsar D.S."/>
        </authorList>
    </citation>
    <scope>NUCLEOTIDE SEQUENCE [LARGE SCALE GENOMIC DNA]</scope>
    <source>
        <strain evidence="3">CH2 X CH6</strain>
    </source>
</reference>
<dbReference type="Pfam" id="PF02121">
    <property type="entry name" value="IP_trans"/>
    <property type="match status" value="1"/>
</dbReference>
<dbReference type="EMBL" id="DS469555">
    <property type="protein sequence ID" value="EDO43322.1"/>
    <property type="molecule type" value="Genomic_DNA"/>
</dbReference>
<dbReference type="KEGG" id="nve:5515245"/>
<dbReference type="InterPro" id="IPR055261">
    <property type="entry name" value="PI_transfer_N"/>
</dbReference>
<dbReference type="GO" id="GO:0031210">
    <property type="term" value="F:phosphatidylcholine binding"/>
    <property type="evidence" value="ECO:0000318"/>
    <property type="project" value="GO_Central"/>
</dbReference>
<dbReference type="SUPFAM" id="SSF55961">
    <property type="entry name" value="Bet v1-like"/>
    <property type="match status" value="1"/>
</dbReference>
<dbReference type="PhylomeDB" id="A7RZ10"/>
<dbReference type="InterPro" id="IPR001666">
    <property type="entry name" value="PI_transfer"/>
</dbReference>
<proteinExistence type="predicted"/>
<dbReference type="AlphaFoldDB" id="A7RZ10"/>
<dbReference type="GO" id="GO:0035091">
    <property type="term" value="F:phosphatidylinositol binding"/>
    <property type="evidence" value="ECO:0000318"/>
    <property type="project" value="GO_Central"/>
</dbReference>
<dbReference type="GO" id="GO:0005737">
    <property type="term" value="C:cytoplasm"/>
    <property type="evidence" value="ECO:0000318"/>
    <property type="project" value="GO_Central"/>
</dbReference>
<sequence length="281" mass="32467">MGTLKEYRVELPISVENYRIAQLYTVTEASMNETGGGEGIEVVKNEPYVEGKGEFGNDVTEPGQYTLKIMHLKSKVPQWIVKLAPEGALEVHEEAWNAYPYCKTVYTNPYMGENFHVIIKTWHKEGPSSRHSNVHELNESELAKREVIDIDIAAEKKLVGPHDYKEDEDPLLVRSEKANCGPLTPDWNKGASDTTKDGYPMMTCYKLYDVRFKWCLLQTVVESEIGKAVYRLLRNFHRQMFCWMDRWYGLTLDDIRRIEDETKDKLDKMRNEGEVKGMKCG</sequence>
<gene>
    <name evidence="2" type="ORF">NEMVEDRAFT_v1g204254</name>
</gene>
<dbReference type="PRINTS" id="PR00391">
    <property type="entry name" value="PITRANSFER"/>
</dbReference>
<dbReference type="InParanoid" id="A7RZ10"/>
<dbReference type="HOGENOM" id="CLU_046509_0_0_1"/>
<dbReference type="PANTHER" id="PTHR10658:SF11">
    <property type="entry name" value="VIBRATOR, ISOFORM B"/>
    <property type="match status" value="1"/>
</dbReference>
<dbReference type="FunFam" id="3.30.530.20:FF:000025">
    <property type="entry name" value="Phosphatidylinositol transfer protein beta"/>
    <property type="match status" value="1"/>
</dbReference>
<dbReference type="Gene3D" id="3.30.530.20">
    <property type="match status" value="1"/>
</dbReference>